<reference evidence="1" key="2">
    <citation type="submission" date="2020-09" db="EMBL/GenBank/DDBJ databases">
        <authorList>
            <person name="Sun Q."/>
            <person name="Zhou Y."/>
        </authorList>
    </citation>
    <scope>NUCLEOTIDE SEQUENCE</scope>
    <source>
        <strain evidence="1">CGMCC 1.15493</strain>
    </source>
</reference>
<reference evidence="1" key="1">
    <citation type="journal article" date="2014" name="Int. J. Syst. Evol. Microbiol.">
        <title>Complete genome sequence of Corynebacterium casei LMG S-19264T (=DSM 44701T), isolated from a smear-ripened cheese.</title>
        <authorList>
            <consortium name="US DOE Joint Genome Institute (JGI-PGF)"/>
            <person name="Walter F."/>
            <person name="Albersmeier A."/>
            <person name="Kalinowski J."/>
            <person name="Ruckert C."/>
        </authorList>
    </citation>
    <scope>NUCLEOTIDE SEQUENCE</scope>
    <source>
        <strain evidence="1">CGMCC 1.15493</strain>
    </source>
</reference>
<dbReference type="EMBL" id="BMJJ01000009">
    <property type="protein sequence ID" value="GGD31061.1"/>
    <property type="molecule type" value="Genomic_DNA"/>
</dbReference>
<evidence type="ECO:0000313" key="1">
    <source>
        <dbReference type="EMBL" id="GGD31061.1"/>
    </source>
</evidence>
<sequence>MQKSTPTSIPDLIARWPTIAQFSVDVGCGYEAARQMRRRGSIAPEHWYRVVSACKKRDIQGVSFEWLASQRSEMAA</sequence>
<name>A0A916Y4X0_9HYPH</name>
<dbReference type="Proteomes" id="UP000613160">
    <property type="component" value="Unassembled WGS sequence"/>
</dbReference>
<gene>
    <name evidence="1" type="ORF">GCM10011335_37640</name>
</gene>
<dbReference type="AlphaFoldDB" id="A0A916Y4X0"/>
<protein>
    <submittedName>
        <fullName evidence="1">Uncharacterized protein</fullName>
    </submittedName>
</protein>
<keyword evidence="2" id="KW-1185">Reference proteome</keyword>
<comment type="caution">
    <text evidence="1">The sequence shown here is derived from an EMBL/GenBank/DDBJ whole genome shotgun (WGS) entry which is preliminary data.</text>
</comment>
<organism evidence="1 2">
    <name type="scientific">Aureimonas glaciei</name>
    <dbReference type="NCBI Taxonomy" id="1776957"/>
    <lineage>
        <taxon>Bacteria</taxon>
        <taxon>Pseudomonadati</taxon>
        <taxon>Pseudomonadota</taxon>
        <taxon>Alphaproteobacteria</taxon>
        <taxon>Hyphomicrobiales</taxon>
        <taxon>Aurantimonadaceae</taxon>
        <taxon>Aureimonas</taxon>
    </lineage>
</organism>
<evidence type="ECO:0000313" key="2">
    <source>
        <dbReference type="Proteomes" id="UP000613160"/>
    </source>
</evidence>
<accession>A0A916Y4X0</accession>
<proteinExistence type="predicted"/>